<evidence type="ECO:0000256" key="1">
    <source>
        <dbReference type="ARBA" id="ARBA00022729"/>
    </source>
</evidence>
<evidence type="ECO:0000256" key="2">
    <source>
        <dbReference type="SAM" id="SignalP"/>
    </source>
</evidence>
<dbReference type="InterPro" id="IPR013425">
    <property type="entry name" value="Autotrns_rpt"/>
</dbReference>
<feature type="signal peptide" evidence="2">
    <location>
        <begin position="1"/>
        <end position="26"/>
    </location>
</feature>
<dbReference type="PROSITE" id="PS51257">
    <property type="entry name" value="PROKAR_LIPOPROTEIN"/>
    <property type="match status" value="1"/>
</dbReference>
<dbReference type="SUPFAM" id="SSF51126">
    <property type="entry name" value="Pectin lyase-like"/>
    <property type="match status" value="1"/>
</dbReference>
<dbReference type="InterPro" id="IPR011050">
    <property type="entry name" value="Pectin_lyase_fold/virulence"/>
</dbReference>
<keyword evidence="5" id="KW-1185">Reference proteome</keyword>
<dbReference type="InterPro" id="IPR012332">
    <property type="entry name" value="Autotransporter_pectin_lyase_C"/>
</dbReference>
<keyword evidence="1 2" id="KW-0732">Signal</keyword>
<dbReference type="Gene3D" id="2.160.20.20">
    <property type="match status" value="1"/>
</dbReference>
<dbReference type="SMART" id="SM00869">
    <property type="entry name" value="Autotransporter"/>
    <property type="match status" value="1"/>
</dbReference>
<sequence length="3183" mass="318427">MKLHLPLQLLSAVLACCALLSTPAYSLDLGANETITENTDWTENTNVTANVTLTINPDVTVTQETGSLVIGGHTLTVDGGGTLSILSTATEHTLAADGRLNIQGGSTLDLTAPDARLSVAQDANWTRFIISVADNSVLKTRSMAAGDYVFGARLTNKENLLLSGGGTIEVTATAAETISNIGFTVNEGGGSYLVTNAGTTVKMILNPEKTIQAVLNDVLTLGGAGNIEGGDANDMFIGNGGLKKVGTGTLTLKYANSFGGGVELNGGTLIVDHADGMGTNKVLSVTGNAAIGGTSAAYQGLSLSSGVSLDVSAVDTGAGLTIASGSVSLGAQSSITGNLVLNEGSLSLGGQNTMTGNLSLGTGLFIDASHMTKNGDALLALTGALTVNGSLLLENADGVSWSAGTYNLISATEGVTGDLANTILLGTQYMGNWDTADNVLKFVVTELTSISWTGGGDATWTVGGSGTNSPWSAGSTFENGMGVSFGDIAGNPPQTVNITGQVNPGLILVNAESTDYTWTGTGSLTGSSKLQKTGNGTLTIATDNSGFSGEVLLGGGLVEIQNAGALGTGDIVFNGGALKYGTGITTDISGQLKTDALASNAILVDTNGNAVTWASLAGWAGTLTRSGEGSLMLGAGTYEGKLTNEGAGSLTIGAGNASLTGGIGGTISKTGDGTLTINRNTFINSNGSTLVVESGTLSLRQDEAAWTGTMNIVLGENVTMNVPYGVGVNGTGTLTMGSGTTLNLNNGSGTSNTFNMNIVLDAGEGLVSLRGSLYGNKTSVGSTISGTGNLRITHLDNGGNDWKFNGGWVKNSYDGNTEIIATDRQLNLTYDIGSASVTGGQTVTPWGQGDVTIGGGANTMTVTFSGVGGTAASNGISLDGNITLKGANAATRLNIFAGSAGTMTLNGLVSVETSGTGTATIGSGDGLRMGGGLAGTGTLAVATRNSAGALTLGGDVAGFSGTLNLTGSNLYLDADTALGGTLNASSAKVTALRTQNVTGTLNAASLAVDGTALSAAGTVLTVANLALGADAEVSLNIDGNVAEGTYTLVGWDNLMSGNFVDANSMTLTGTLAGLYQGTFTVDTAGKTVSVSVSMADGVIVWDGNSIGAVDNTKTYLFDGSHTGDVSLTGNMNAKAIYFNNGAGQDLVLTNNGGELSGNGAMTKLGEGKVSFNSSNEAYSGAVGIKEGTVAVNANKALGIGTVTVDAPGRLEIGVTGDIADILGATMPTINGGTIAFVSGGANALGTNLANGSAVNLEVLGENTVLTISVNQTKTASTYVGNGASLFIDGGGTNTRLTGSLTVNGGILTTTGDSFGYSGTTLNSLLLENGATWTIGNGTGHNTLLNSNIILNNSSILVNTTGKGFYLFGGNHRISTQSNALGMSLIAASGDYSSQKMTVKTATTFDVSRGNFTLDETNTADLKVDVGIVSEAAVAITKQGNGILQLTRANTYAGQTLIREGTILLTGAGKLGAGAVTLGGLGDATLAYNVTGDNTTANAIGGTGTITQKGAGIVTLSGANTYAGTTHVEAGTLKAGSATAFGTSSVLLSSGATLDIGNYALGNAVAVKAGASGALSTASVTSDGGTLGSLTLGSYSRLNVTGSMALASGAELTFDMTGVTAGDNALVTLTGGLTVNGTHKLTLSNYETLTDSGSYSLLTVGTGTLMVGSFNVGELINETHPELTYMLGLSADGKTLQLKIESSADMLTWNGTADAGTWSADNVSNWTYAGSSTPPTSTDGQPLLFDNTAANKDVTITGNVAPSSVVVSNSGSNTYTFEGNGHITGDTTILTKRGDGTLVIRNTNSYGGSTSLEGGIVDINGDGALGTGSIIFGGGTLQASGNVTLTQIMVQKNAADAVKLAATGADTVLTVNTGGQDSFLGLNWNVSGNGSVALGDIADTKVLSGTIAVAAGSKLNLSGGTEIALSGILKNISGTLEKTDGGSLLIKTINGNDALNGTLRNSGADIVFSGYGAATSNRTVTVNGMLDASVVNATYGVTLDLKHSQDIGTLQVGSGTFDGNTQASAVIVGTGVTLTSNSVTLGGDVAGELNIAGGTAQLGALAFSGTAGSGITLNGNGTLTMGGNITGTSGTLTLGEGTLNSSAAWSAESGVVLNAAQGKTATVDTTGGNITLNGAFSGTGSLAKTGTGQLSLGSASADYAGTVTLSSGTLAFLAGADGYKGALNITGGELQGGQYYSGASKNVTVNAAAGVSSISLGGLNGSSLKSIDITDAGTVISGINGAASLDSANLVVGTDNVAKTQDLAGSDSIIQFNENGATLDIASLTLSLSADVVNAMQGWGAGERTAWLNLTNGSLSYGTATFNPLLEGLGFTVTGINGGSIGITGDATQIYAVGSEDKEITSNAELDPYRAVIVDGNLALNLPGVDDEAEGLTINNLSGAASGVITITATDDKTASVILNNELLGNDPNTSGPDTKYAGTINGGTANITKTGAGSLELSGSLNTDGALDMREGSLTLSGTADLGSIVLDSREADSLSTLNVTGTATAGTLTDEGNGGTLNIGGDGKLTLDTAGSELSNSTVTGSGTLQVADNASLLFNGTSKLDGVQVELSTDGMLELDNAANSLSGLTGNGSLNNGSALEITASGKSVFEGSLTGEGSITMNGTGTQTLKGSGSAGQSLNVTKGTLELMGAEGGNGSVTYKTLTAGTGGHVRLTAVGDGVDAVNTTLTVGNGLNLAGANLDLVINTNRDDLFANPVITVLAGNVNLNGTTVSLDSLGDYDDPADPTANLNFILVDAQGAGGTVTADGASVTSSGYFDFYYQELGIRAEGGKIIVSGMVKTDNAFMDAADTANSAAGANLLWNNRGNAPKGTVLGDLREAVRNSIQSGDSGQAARSMAAAAGSTVNALGTAQRDALREQMGWIRNRTNQMGVNPAYINEDLPYFHMWMEGTGSYAQLDTKGDESGYKLTTWGGTFGVDVDLSDSFTMGAAFTANYGDLTASAADTADGHLDSYYANLFGRYQSKRWAHTLILTGGWNDAKLNRTVDYGAGSYRTEGSTNGWGLGAMYELTYDIYLNENRSSILQPLFNASVVTTRMDGYRETGAGNAGLSVDKQEWTTGTLALGGRWMGLVGSNLFGREALAELRVNAAQDLGDDRGETAVGFLANPGYTQQVRGAKVGRTALQIGAGLSVPVGTQGTIFVNGNADIRDGASSLNGSIGYRYDF</sequence>
<feature type="chain" id="PRO_5045395205" description="Autotransporter domain-containing protein" evidence="2">
    <location>
        <begin position="27"/>
        <end position="3183"/>
    </location>
</feature>
<protein>
    <recommendedName>
        <fullName evidence="3">Autotransporter domain-containing protein</fullName>
    </recommendedName>
</protein>
<dbReference type="PROSITE" id="PS51208">
    <property type="entry name" value="AUTOTRANSPORTER"/>
    <property type="match status" value="1"/>
</dbReference>
<dbReference type="NCBIfam" id="TIGR02601">
    <property type="entry name" value="autotrns_rpt"/>
    <property type="match status" value="3"/>
</dbReference>
<dbReference type="Pfam" id="PF12951">
    <property type="entry name" value="PATR"/>
    <property type="match status" value="7"/>
</dbReference>
<evidence type="ECO:0000313" key="5">
    <source>
        <dbReference type="Proteomes" id="UP001062263"/>
    </source>
</evidence>
<dbReference type="EMBL" id="AP025943">
    <property type="protein sequence ID" value="BDL44541.1"/>
    <property type="molecule type" value="Genomic_DNA"/>
</dbReference>
<dbReference type="Proteomes" id="UP001062263">
    <property type="component" value="Chromosome"/>
</dbReference>
<dbReference type="InterPro" id="IPR036709">
    <property type="entry name" value="Autotransporte_beta_dom_sf"/>
</dbReference>
<organism evidence="4 5">
    <name type="scientific">Akkermansia biwaensis</name>
    <dbReference type="NCBI Taxonomy" id="2946555"/>
    <lineage>
        <taxon>Bacteria</taxon>
        <taxon>Pseudomonadati</taxon>
        <taxon>Verrucomicrobiota</taxon>
        <taxon>Verrucomicrobiia</taxon>
        <taxon>Verrucomicrobiales</taxon>
        <taxon>Akkermansiaceae</taxon>
        <taxon>Akkermansia</taxon>
    </lineage>
</organism>
<dbReference type="SUPFAM" id="SSF103515">
    <property type="entry name" value="Autotransporter"/>
    <property type="match status" value="1"/>
</dbReference>
<reference evidence="4" key="1">
    <citation type="submission" date="2022-06" db="EMBL/GenBank/DDBJ databases">
        <title>Akkermansia biwalacus sp. nov., an anaerobic mucin-degrading bacterium isolated from human intestine.</title>
        <authorList>
            <person name="Kobayashi Y."/>
            <person name="Inoue S."/>
            <person name="Kawahara T."/>
            <person name="Kohda N."/>
        </authorList>
    </citation>
    <scope>NUCLEOTIDE SEQUENCE</scope>
    <source>
        <strain evidence="4">WON2089</strain>
    </source>
</reference>
<accession>A0ABN6QIX0</accession>
<dbReference type="InterPro" id="IPR005546">
    <property type="entry name" value="Autotransporte_beta"/>
</dbReference>
<feature type="domain" description="Autotransporter" evidence="3">
    <location>
        <begin position="2898"/>
        <end position="3183"/>
    </location>
</feature>
<gene>
    <name evidence="4" type="ORF">Abiwalacus_21150</name>
</gene>
<name>A0ABN6QIX0_9BACT</name>
<evidence type="ECO:0000313" key="4">
    <source>
        <dbReference type="EMBL" id="BDL44541.1"/>
    </source>
</evidence>
<evidence type="ECO:0000259" key="3">
    <source>
        <dbReference type="PROSITE" id="PS51208"/>
    </source>
</evidence>
<proteinExistence type="predicted"/>